<evidence type="ECO:0000256" key="1">
    <source>
        <dbReference type="SAM" id="SignalP"/>
    </source>
</evidence>
<reference evidence="2 3" key="1">
    <citation type="journal article" date="2017" name="Syst. Appl. Microbiol.">
        <title>Pseudomonas caspiana sp. nov., a citrus pathogen in the Pseudomonas syringae phylogenetic group.</title>
        <authorList>
            <person name="Busquets A."/>
            <person name="Gomila M."/>
            <person name="Beiki F."/>
            <person name="Mulet M."/>
            <person name="Rahimian H."/>
            <person name="Garcia-Valdes E."/>
            <person name="Lalucat J."/>
        </authorList>
    </citation>
    <scope>NUCLEOTIDE SEQUENCE [LARGE SCALE GENOMIC DNA]</scope>
    <source>
        <strain evidence="2 3">FBF102</strain>
    </source>
</reference>
<proteinExistence type="predicted"/>
<feature type="chain" id="PRO_5012576338" description="Lipoprotein" evidence="1">
    <location>
        <begin position="20"/>
        <end position="178"/>
    </location>
</feature>
<keyword evidence="3" id="KW-1185">Reference proteome</keyword>
<feature type="signal peptide" evidence="1">
    <location>
        <begin position="1"/>
        <end position="19"/>
    </location>
</feature>
<organism evidence="2 3">
    <name type="scientific">Pseudomonas caspiana</name>
    <dbReference type="NCBI Taxonomy" id="1451454"/>
    <lineage>
        <taxon>Bacteria</taxon>
        <taxon>Pseudomonadati</taxon>
        <taxon>Pseudomonadota</taxon>
        <taxon>Gammaproteobacteria</taxon>
        <taxon>Pseudomonadales</taxon>
        <taxon>Pseudomonadaceae</taxon>
        <taxon>Pseudomonas</taxon>
    </lineage>
</organism>
<protein>
    <recommendedName>
        <fullName evidence="4">Lipoprotein</fullName>
    </recommendedName>
</protein>
<comment type="caution">
    <text evidence="2">The sequence shown here is derived from an EMBL/GenBank/DDBJ whole genome shotgun (WGS) entry which is preliminary data.</text>
</comment>
<dbReference type="OrthoDB" id="8703520at2"/>
<evidence type="ECO:0000313" key="3">
    <source>
        <dbReference type="Proteomes" id="UP000195440"/>
    </source>
</evidence>
<dbReference type="AlphaFoldDB" id="A0A1Y3NTS3"/>
<dbReference type="Proteomes" id="UP000195440">
    <property type="component" value="Unassembled WGS sequence"/>
</dbReference>
<gene>
    <name evidence="2" type="ORF">AUC60_25655</name>
</gene>
<sequence length="178" mass="19000">MKRMLFSACLLSLAGCVSSPDTSFTQATPGCKSASADVNGKPVATQFCIKTIAFKPSQYRVTVNDQVLFTGTDYERVAFTKTIKEGPAKGGCDELIELQGSGSKAVALSELPTDLVASCRITADANGKSQAFSKDAACDKVFYTALTPLLGKVIPVEMARQCSVSVGEQKVFDQRFDF</sequence>
<dbReference type="RefSeq" id="WP_087274244.1">
    <property type="nucleotide sequence ID" value="NZ_JBJGBV010000010.1"/>
</dbReference>
<dbReference type="PROSITE" id="PS51257">
    <property type="entry name" value="PROKAR_LIPOPROTEIN"/>
    <property type="match status" value="1"/>
</dbReference>
<accession>A0A1Y3NTS3</accession>
<evidence type="ECO:0008006" key="4">
    <source>
        <dbReference type="Google" id="ProtNLM"/>
    </source>
</evidence>
<evidence type="ECO:0000313" key="2">
    <source>
        <dbReference type="EMBL" id="OUM71016.1"/>
    </source>
</evidence>
<keyword evidence="1" id="KW-0732">Signal</keyword>
<dbReference type="EMBL" id="LOHF01000036">
    <property type="protein sequence ID" value="OUM71016.1"/>
    <property type="molecule type" value="Genomic_DNA"/>
</dbReference>
<name>A0A1Y3NTS3_9PSED</name>